<feature type="domain" description="Cobalamin adenosyltransferase-like" evidence="4">
    <location>
        <begin position="3"/>
        <end position="35"/>
    </location>
</feature>
<accession>A0A7V5H3J8</accession>
<name>A0A7V5H3J8_CALAY</name>
<feature type="non-terminal residue" evidence="5">
    <location>
        <position position="35"/>
    </location>
</feature>
<evidence type="ECO:0000256" key="3">
    <source>
        <dbReference type="ARBA" id="ARBA00022840"/>
    </source>
</evidence>
<gene>
    <name evidence="5" type="ORF">ENL21_05495</name>
</gene>
<sequence length="35" mass="3843">MKIYTRVGDKGTTHLFGGKVVSKSALRIETYGTLD</sequence>
<dbReference type="Pfam" id="PF01923">
    <property type="entry name" value="Cob_adeno_trans"/>
    <property type="match status" value="1"/>
</dbReference>
<dbReference type="AlphaFoldDB" id="A0A7V5H3J8"/>
<keyword evidence="2" id="KW-0547">Nucleotide-binding</keyword>
<keyword evidence="1" id="KW-0808">Transferase</keyword>
<dbReference type="GO" id="GO:0005524">
    <property type="term" value="F:ATP binding"/>
    <property type="evidence" value="ECO:0007669"/>
    <property type="project" value="UniProtKB-KW"/>
</dbReference>
<proteinExistence type="predicted"/>
<protein>
    <submittedName>
        <fullName evidence="5">ATP:cob(I)alamin adenosyltransferase</fullName>
    </submittedName>
</protein>
<organism evidence="5">
    <name type="scientific">Caldithrix abyssi</name>
    <dbReference type="NCBI Taxonomy" id="187145"/>
    <lineage>
        <taxon>Bacteria</taxon>
        <taxon>Pseudomonadati</taxon>
        <taxon>Calditrichota</taxon>
        <taxon>Calditrichia</taxon>
        <taxon>Calditrichales</taxon>
        <taxon>Calditrichaceae</taxon>
        <taxon>Caldithrix</taxon>
    </lineage>
</organism>
<dbReference type="EMBL" id="DRTD01000401">
    <property type="protein sequence ID" value="HHE55216.1"/>
    <property type="molecule type" value="Genomic_DNA"/>
</dbReference>
<evidence type="ECO:0000259" key="4">
    <source>
        <dbReference type="Pfam" id="PF01923"/>
    </source>
</evidence>
<dbReference type="GO" id="GO:0016740">
    <property type="term" value="F:transferase activity"/>
    <property type="evidence" value="ECO:0007669"/>
    <property type="project" value="UniProtKB-KW"/>
</dbReference>
<dbReference type="SUPFAM" id="SSF89028">
    <property type="entry name" value="Cobalamin adenosyltransferase-like"/>
    <property type="match status" value="1"/>
</dbReference>
<dbReference type="Proteomes" id="UP000886111">
    <property type="component" value="Unassembled WGS sequence"/>
</dbReference>
<evidence type="ECO:0000256" key="2">
    <source>
        <dbReference type="ARBA" id="ARBA00022741"/>
    </source>
</evidence>
<reference evidence="5" key="1">
    <citation type="journal article" date="2020" name="mSystems">
        <title>Genome- and Community-Level Interaction Insights into Carbon Utilization and Element Cycling Functions of Hydrothermarchaeota in Hydrothermal Sediment.</title>
        <authorList>
            <person name="Zhou Z."/>
            <person name="Liu Y."/>
            <person name="Xu W."/>
            <person name="Pan J."/>
            <person name="Luo Z.H."/>
            <person name="Li M."/>
        </authorList>
    </citation>
    <scope>NUCLEOTIDE SEQUENCE [LARGE SCALE GENOMIC DNA]</scope>
    <source>
        <strain evidence="5">HyVt-76</strain>
    </source>
</reference>
<dbReference type="InterPro" id="IPR036451">
    <property type="entry name" value="CblAdoTrfase-like_sf"/>
</dbReference>
<evidence type="ECO:0000256" key="1">
    <source>
        <dbReference type="ARBA" id="ARBA00022679"/>
    </source>
</evidence>
<dbReference type="InterPro" id="IPR016030">
    <property type="entry name" value="CblAdoTrfase-like"/>
</dbReference>
<keyword evidence="3" id="KW-0067">ATP-binding</keyword>
<comment type="caution">
    <text evidence="5">The sequence shown here is derived from an EMBL/GenBank/DDBJ whole genome shotgun (WGS) entry which is preliminary data.</text>
</comment>
<evidence type="ECO:0000313" key="5">
    <source>
        <dbReference type="EMBL" id="HHE55216.1"/>
    </source>
</evidence>